<reference evidence="1 2" key="1">
    <citation type="submission" date="2019-01" db="EMBL/GenBank/DDBJ databases">
        <title>Muriicola soli sp. nov., isolated from soil.</title>
        <authorList>
            <person name="Kang H.J."/>
            <person name="Kim S.B."/>
        </authorList>
    </citation>
    <scope>NUCLEOTIDE SEQUENCE [LARGE SCALE GENOMIC DNA]</scope>
    <source>
        <strain evidence="1 2">MMS17-SY002</strain>
    </source>
</reference>
<sequence length="99" mass="11615">MDFNEFDVSLKAETPPLNWPETLQALWWDAKGDWEKAHALVDNRNTLLAQWIHAYLHRKEGDLWNADYWYKKAGKLRPSHSLNEEFTVLFNKACLGDAL</sequence>
<keyword evidence="2" id="KW-1185">Reference proteome</keyword>
<dbReference type="Proteomes" id="UP000290889">
    <property type="component" value="Chromosome"/>
</dbReference>
<proteinExistence type="predicted"/>
<dbReference type="OrthoDB" id="370799at2"/>
<organism evidence="1 2">
    <name type="scientific">Muriicola soli</name>
    <dbReference type="NCBI Taxonomy" id="2507538"/>
    <lineage>
        <taxon>Bacteria</taxon>
        <taxon>Pseudomonadati</taxon>
        <taxon>Bacteroidota</taxon>
        <taxon>Flavobacteriia</taxon>
        <taxon>Flavobacteriales</taxon>
        <taxon>Flavobacteriaceae</taxon>
        <taxon>Muriicola</taxon>
    </lineage>
</organism>
<accession>A0A411EDB4</accession>
<protein>
    <submittedName>
        <fullName evidence="1">Uncharacterized protein</fullName>
    </submittedName>
</protein>
<dbReference type="EMBL" id="CP035544">
    <property type="protein sequence ID" value="QBA65625.1"/>
    <property type="molecule type" value="Genomic_DNA"/>
</dbReference>
<evidence type="ECO:0000313" key="1">
    <source>
        <dbReference type="EMBL" id="QBA65625.1"/>
    </source>
</evidence>
<gene>
    <name evidence="1" type="ORF">EQY75_07455</name>
</gene>
<name>A0A411EDB4_9FLAO</name>
<dbReference type="AlphaFoldDB" id="A0A411EDB4"/>
<dbReference type="KEGG" id="mur:EQY75_07455"/>
<evidence type="ECO:0000313" key="2">
    <source>
        <dbReference type="Proteomes" id="UP000290889"/>
    </source>
</evidence>